<keyword evidence="2" id="KW-1185">Reference proteome</keyword>
<proteinExistence type="predicted"/>
<name>A0A9Q1FKZ8_SYNKA</name>
<protein>
    <submittedName>
        <fullName evidence="1">Uncharacterized protein</fullName>
    </submittedName>
</protein>
<accession>A0A9Q1FKZ8</accession>
<evidence type="ECO:0000313" key="1">
    <source>
        <dbReference type="EMBL" id="KAJ8360624.1"/>
    </source>
</evidence>
<dbReference type="OrthoDB" id="8965069at2759"/>
<gene>
    <name evidence="1" type="ORF">SKAU_G00171490</name>
</gene>
<evidence type="ECO:0000313" key="2">
    <source>
        <dbReference type="Proteomes" id="UP001152622"/>
    </source>
</evidence>
<dbReference type="EMBL" id="JAINUF010000005">
    <property type="protein sequence ID" value="KAJ8360624.1"/>
    <property type="molecule type" value="Genomic_DNA"/>
</dbReference>
<organism evidence="1 2">
    <name type="scientific">Synaphobranchus kaupii</name>
    <name type="common">Kaup's arrowtooth eel</name>
    <dbReference type="NCBI Taxonomy" id="118154"/>
    <lineage>
        <taxon>Eukaryota</taxon>
        <taxon>Metazoa</taxon>
        <taxon>Chordata</taxon>
        <taxon>Craniata</taxon>
        <taxon>Vertebrata</taxon>
        <taxon>Euteleostomi</taxon>
        <taxon>Actinopterygii</taxon>
        <taxon>Neopterygii</taxon>
        <taxon>Teleostei</taxon>
        <taxon>Anguilliformes</taxon>
        <taxon>Synaphobranchidae</taxon>
        <taxon>Synaphobranchus</taxon>
    </lineage>
</organism>
<dbReference type="AlphaFoldDB" id="A0A9Q1FKZ8"/>
<comment type="caution">
    <text evidence="1">The sequence shown here is derived from an EMBL/GenBank/DDBJ whole genome shotgun (WGS) entry which is preliminary data.</text>
</comment>
<reference evidence="1" key="1">
    <citation type="journal article" date="2023" name="Science">
        <title>Genome structures resolve the early diversification of teleost fishes.</title>
        <authorList>
            <person name="Parey E."/>
            <person name="Louis A."/>
            <person name="Montfort J."/>
            <person name="Bouchez O."/>
            <person name="Roques C."/>
            <person name="Iampietro C."/>
            <person name="Lluch J."/>
            <person name="Castinel A."/>
            <person name="Donnadieu C."/>
            <person name="Desvignes T."/>
            <person name="Floi Bucao C."/>
            <person name="Jouanno E."/>
            <person name="Wen M."/>
            <person name="Mejri S."/>
            <person name="Dirks R."/>
            <person name="Jansen H."/>
            <person name="Henkel C."/>
            <person name="Chen W.J."/>
            <person name="Zahm M."/>
            <person name="Cabau C."/>
            <person name="Klopp C."/>
            <person name="Thompson A.W."/>
            <person name="Robinson-Rechavi M."/>
            <person name="Braasch I."/>
            <person name="Lecointre G."/>
            <person name="Bobe J."/>
            <person name="Postlethwait J.H."/>
            <person name="Berthelot C."/>
            <person name="Roest Crollius H."/>
            <person name="Guiguen Y."/>
        </authorList>
    </citation>
    <scope>NUCLEOTIDE SEQUENCE</scope>
    <source>
        <strain evidence="1">WJC10195</strain>
    </source>
</reference>
<sequence>MELERSIGELTRREARRAWAMTSPEWQTPAVRVCRRPDGFSGRQDNSASGPALEAILDLPPAERQNRQALTAALQRRFIQHRSAEASREKLLSRYRCEESWGKVAADVQRYAREVYPEFNAASAQEKLAFHAQKHAFLRVLTPEPLRDHVSLAQPGSISEALVKITRAEDILVIRPTPQPTRQHVTVADGEEVRWTRTPLQRPAGRPAPVAKIPAISVEASTTAFIKATEPATSAEASTSAFKKATEHKFHPRVGRLGKASGLYLHCRLGVDAHR</sequence>
<dbReference type="Proteomes" id="UP001152622">
    <property type="component" value="Chromosome 5"/>
</dbReference>